<name>A0A918R7C9_9ACTN</name>
<reference evidence="2" key="1">
    <citation type="journal article" date="2014" name="Int. J. Syst. Evol. Microbiol.">
        <title>Complete genome sequence of Corynebacterium casei LMG S-19264T (=DSM 44701T), isolated from a smear-ripened cheese.</title>
        <authorList>
            <consortium name="US DOE Joint Genome Institute (JGI-PGF)"/>
            <person name="Walter F."/>
            <person name="Albersmeier A."/>
            <person name="Kalinowski J."/>
            <person name="Ruckert C."/>
        </authorList>
    </citation>
    <scope>NUCLEOTIDE SEQUENCE</scope>
    <source>
        <strain evidence="2">JCM 5016</strain>
    </source>
</reference>
<dbReference type="EMBL" id="BMWH01000008">
    <property type="protein sequence ID" value="GGZ86502.1"/>
    <property type="molecule type" value="Genomic_DNA"/>
</dbReference>
<proteinExistence type="predicted"/>
<accession>A0A918R7C9</accession>
<protein>
    <submittedName>
        <fullName evidence="2">Uncharacterized protein</fullName>
    </submittedName>
</protein>
<organism evidence="2 3">
    <name type="scientific">Streptomyces echinoruber</name>
    <dbReference type="NCBI Taxonomy" id="68898"/>
    <lineage>
        <taxon>Bacteria</taxon>
        <taxon>Bacillati</taxon>
        <taxon>Actinomycetota</taxon>
        <taxon>Actinomycetes</taxon>
        <taxon>Kitasatosporales</taxon>
        <taxon>Streptomycetaceae</taxon>
        <taxon>Streptomyces</taxon>
    </lineage>
</organism>
<keyword evidence="3" id="KW-1185">Reference proteome</keyword>
<evidence type="ECO:0000313" key="2">
    <source>
        <dbReference type="EMBL" id="GGZ86502.1"/>
    </source>
</evidence>
<feature type="compositionally biased region" description="Low complexity" evidence="1">
    <location>
        <begin position="72"/>
        <end position="83"/>
    </location>
</feature>
<dbReference type="AlphaFoldDB" id="A0A918R7C9"/>
<gene>
    <name evidence="2" type="ORF">GCM10010389_25980</name>
</gene>
<comment type="caution">
    <text evidence="2">The sequence shown here is derived from an EMBL/GenBank/DDBJ whole genome shotgun (WGS) entry which is preliminary data.</text>
</comment>
<feature type="compositionally biased region" description="Basic and acidic residues" evidence="1">
    <location>
        <begin position="1"/>
        <end position="18"/>
    </location>
</feature>
<sequence length="104" mass="11239">MERRPSAREPADLLHDEPLGTGGGTRRPARRRRVPHGTDVPLVPTVQGTQHLQLRSAEGIRNPWHATSLGKAPTATRTAERAPCGAAGSGRTVLATKRLSRHRS</sequence>
<evidence type="ECO:0000313" key="3">
    <source>
        <dbReference type="Proteomes" id="UP000623010"/>
    </source>
</evidence>
<dbReference type="SUPFAM" id="SSF55781">
    <property type="entry name" value="GAF domain-like"/>
    <property type="match status" value="1"/>
</dbReference>
<feature type="region of interest" description="Disordered" evidence="1">
    <location>
        <begin position="1"/>
        <end position="104"/>
    </location>
</feature>
<evidence type="ECO:0000256" key="1">
    <source>
        <dbReference type="SAM" id="MobiDB-lite"/>
    </source>
</evidence>
<dbReference type="Proteomes" id="UP000623010">
    <property type="component" value="Unassembled WGS sequence"/>
</dbReference>
<reference evidence="2" key="2">
    <citation type="submission" date="2020-09" db="EMBL/GenBank/DDBJ databases">
        <authorList>
            <person name="Sun Q."/>
            <person name="Ohkuma M."/>
        </authorList>
    </citation>
    <scope>NUCLEOTIDE SEQUENCE</scope>
    <source>
        <strain evidence="2">JCM 5016</strain>
    </source>
</reference>